<dbReference type="CDD" id="cd01949">
    <property type="entry name" value="GGDEF"/>
    <property type="match status" value="1"/>
</dbReference>
<feature type="domain" description="PAS" evidence="4">
    <location>
        <begin position="320"/>
        <end position="390"/>
    </location>
</feature>
<dbReference type="PANTHER" id="PTHR45138">
    <property type="entry name" value="REGULATORY COMPONENTS OF SENSORY TRANSDUCTION SYSTEM"/>
    <property type="match status" value="1"/>
</dbReference>
<evidence type="ECO:0000256" key="2">
    <source>
        <dbReference type="ARBA" id="ARBA00034247"/>
    </source>
</evidence>
<dbReference type="SUPFAM" id="SSF55073">
    <property type="entry name" value="Nucleotide cyclase"/>
    <property type="match status" value="1"/>
</dbReference>
<keyword evidence="7" id="KW-1185">Reference proteome</keyword>
<dbReference type="SMART" id="SM00091">
    <property type="entry name" value="PAS"/>
    <property type="match status" value="1"/>
</dbReference>
<dbReference type="Gene3D" id="3.30.70.270">
    <property type="match status" value="1"/>
</dbReference>
<dbReference type="NCBIfam" id="TIGR00229">
    <property type="entry name" value="sensory_box"/>
    <property type="match status" value="1"/>
</dbReference>
<dbReference type="RefSeq" id="WP_248158808.1">
    <property type="nucleotide sequence ID" value="NZ_JALNMJ010000025.1"/>
</dbReference>
<name>A0ABT0H1B8_9HYPH</name>
<feature type="transmembrane region" description="Helical" evidence="3">
    <location>
        <begin position="279"/>
        <end position="298"/>
    </location>
</feature>
<dbReference type="InterPro" id="IPR035965">
    <property type="entry name" value="PAS-like_dom_sf"/>
</dbReference>
<reference evidence="6" key="1">
    <citation type="submission" date="2022-04" db="EMBL/GenBank/DDBJ databases">
        <title>Roseibium sp. CAU 1639 isolated from mud.</title>
        <authorList>
            <person name="Kim W."/>
        </authorList>
    </citation>
    <scope>NUCLEOTIDE SEQUENCE</scope>
    <source>
        <strain evidence="6">CAU 1639</strain>
    </source>
</reference>
<keyword evidence="3" id="KW-1133">Transmembrane helix</keyword>
<dbReference type="InterPro" id="IPR013656">
    <property type="entry name" value="PAS_4"/>
</dbReference>
<dbReference type="InterPro" id="IPR000160">
    <property type="entry name" value="GGDEF_dom"/>
</dbReference>
<evidence type="ECO:0000256" key="1">
    <source>
        <dbReference type="ARBA" id="ARBA00012528"/>
    </source>
</evidence>
<dbReference type="EC" id="2.7.7.65" evidence="1"/>
<keyword evidence="3" id="KW-0472">Membrane</keyword>
<comment type="caution">
    <text evidence="6">The sequence shown here is derived from an EMBL/GenBank/DDBJ whole genome shotgun (WGS) entry which is preliminary data.</text>
</comment>
<dbReference type="SUPFAM" id="SSF55785">
    <property type="entry name" value="PYP-like sensor domain (PAS domain)"/>
    <property type="match status" value="1"/>
</dbReference>
<dbReference type="SMART" id="SM00267">
    <property type="entry name" value="GGDEF"/>
    <property type="match status" value="1"/>
</dbReference>
<dbReference type="InterPro" id="IPR043128">
    <property type="entry name" value="Rev_trsase/Diguanyl_cyclase"/>
</dbReference>
<comment type="catalytic activity">
    <reaction evidence="2">
        <text>2 GTP = 3',3'-c-di-GMP + 2 diphosphate</text>
        <dbReference type="Rhea" id="RHEA:24898"/>
        <dbReference type="ChEBI" id="CHEBI:33019"/>
        <dbReference type="ChEBI" id="CHEBI:37565"/>
        <dbReference type="ChEBI" id="CHEBI:58805"/>
        <dbReference type="EC" id="2.7.7.65"/>
    </reaction>
</comment>
<sequence length="625" mass="69380">MFKATSTLPLLIASVLGGVVAAGFLGVSAKRELTSFQTGEYAAMERSSNDAAAYIRDFVERRKVLVQAFAKNHAELLNTLVKNPEEEDLDTKIRSLVSDYFPGHFTYVARRSDGEFVPDDLGEFVGQACRTDMHEFALVSAVEKLHGHAGNAVAPDYHPFIHPQAHNYHFDLSARWTATDETSGLLMISFRPQELVRILHGHELPHHRLVLLRNDRPELIEATAAGWRETFDREGTLSEEEAASIPGRVAVAGTRWDVAYLPSLDYLADTRGRIYQTTALSIGLILVFLGILIFWYVLSEAARKKAAAEKAGLLRQSERDRLSLQTLIDVIPVPIYRRNGDGRTDLINQAFASLHGRKPDDILGKTTTEIYGEDVAKWIEETDQDLLDSPQNRHVYERQIVPDNGMPARDVVIYKARMVLDGESRPSIVGAAVDVTEEKALRRKLEQLATTDPLTGLANRRRFMEVAEDEVARAKRYGQVLSLLTLDIDHFKSVNDTYGHDMGDEAIKAVSRVIEGELRDGIDLAARVGGEEFSVLLPSTDRCGAMAVAERIRQKIAATEIQHRGEMISVTASLGLSSWAPLDTLHSLDDFLNHADKALYAAKHGGRNQTVCFEEMENVASTKAG</sequence>
<dbReference type="PROSITE" id="PS50112">
    <property type="entry name" value="PAS"/>
    <property type="match status" value="1"/>
</dbReference>
<feature type="domain" description="GGDEF" evidence="5">
    <location>
        <begin position="479"/>
        <end position="615"/>
    </location>
</feature>
<dbReference type="InterPro" id="IPR029787">
    <property type="entry name" value="Nucleotide_cyclase"/>
</dbReference>
<keyword evidence="3" id="KW-0812">Transmembrane</keyword>
<dbReference type="InterPro" id="IPR000014">
    <property type="entry name" value="PAS"/>
</dbReference>
<evidence type="ECO:0000313" key="6">
    <source>
        <dbReference type="EMBL" id="MCK7615401.1"/>
    </source>
</evidence>
<dbReference type="NCBIfam" id="TIGR00254">
    <property type="entry name" value="GGDEF"/>
    <property type="match status" value="1"/>
</dbReference>
<gene>
    <name evidence="6" type="ORF">M0H32_24805</name>
</gene>
<evidence type="ECO:0000259" key="4">
    <source>
        <dbReference type="PROSITE" id="PS50112"/>
    </source>
</evidence>
<evidence type="ECO:0000259" key="5">
    <source>
        <dbReference type="PROSITE" id="PS50887"/>
    </source>
</evidence>
<dbReference type="PROSITE" id="PS50887">
    <property type="entry name" value="GGDEF"/>
    <property type="match status" value="1"/>
</dbReference>
<dbReference type="EMBL" id="JALNMJ010000025">
    <property type="protein sequence ID" value="MCK7615401.1"/>
    <property type="molecule type" value="Genomic_DNA"/>
</dbReference>
<dbReference type="Pfam" id="PF00990">
    <property type="entry name" value="GGDEF"/>
    <property type="match status" value="1"/>
</dbReference>
<dbReference type="CDD" id="cd00130">
    <property type="entry name" value="PAS"/>
    <property type="match status" value="1"/>
</dbReference>
<accession>A0ABT0H1B8</accession>
<dbReference type="PANTHER" id="PTHR45138:SF9">
    <property type="entry name" value="DIGUANYLATE CYCLASE DGCM-RELATED"/>
    <property type="match status" value="1"/>
</dbReference>
<protein>
    <recommendedName>
        <fullName evidence="1">diguanylate cyclase</fullName>
        <ecNumber evidence="1">2.7.7.65</ecNumber>
    </recommendedName>
</protein>
<dbReference type="GO" id="GO:0052621">
    <property type="term" value="F:diguanylate cyclase activity"/>
    <property type="evidence" value="ECO:0007669"/>
    <property type="project" value="UniProtKB-EC"/>
</dbReference>
<keyword evidence="6" id="KW-0808">Transferase</keyword>
<dbReference type="Gene3D" id="3.30.450.20">
    <property type="entry name" value="PAS domain"/>
    <property type="match status" value="1"/>
</dbReference>
<keyword evidence="6" id="KW-0548">Nucleotidyltransferase</keyword>
<evidence type="ECO:0000313" key="7">
    <source>
        <dbReference type="Proteomes" id="UP001431221"/>
    </source>
</evidence>
<organism evidence="6 7">
    <name type="scientific">Roseibium sediminicola</name>
    <dbReference type="NCBI Taxonomy" id="2933272"/>
    <lineage>
        <taxon>Bacteria</taxon>
        <taxon>Pseudomonadati</taxon>
        <taxon>Pseudomonadota</taxon>
        <taxon>Alphaproteobacteria</taxon>
        <taxon>Hyphomicrobiales</taxon>
        <taxon>Stappiaceae</taxon>
        <taxon>Roseibium</taxon>
    </lineage>
</organism>
<dbReference type="Proteomes" id="UP001431221">
    <property type="component" value="Unassembled WGS sequence"/>
</dbReference>
<dbReference type="InterPro" id="IPR050469">
    <property type="entry name" value="Diguanylate_Cyclase"/>
</dbReference>
<dbReference type="Pfam" id="PF08448">
    <property type="entry name" value="PAS_4"/>
    <property type="match status" value="1"/>
</dbReference>
<evidence type="ECO:0000256" key="3">
    <source>
        <dbReference type="SAM" id="Phobius"/>
    </source>
</evidence>
<proteinExistence type="predicted"/>